<keyword evidence="3 5" id="KW-0663">Pyridoxal phosphate</keyword>
<dbReference type="HAMAP" id="MF_02120">
    <property type="entry name" value="LysA"/>
    <property type="match status" value="1"/>
</dbReference>
<dbReference type="InterPro" id="IPR009006">
    <property type="entry name" value="Ala_racemase/Decarboxylase_C"/>
</dbReference>
<feature type="binding site" evidence="5">
    <location>
        <position position="225"/>
    </location>
    <ligand>
        <name>pyridoxal 5'-phosphate</name>
        <dbReference type="ChEBI" id="CHEBI:597326"/>
    </ligand>
</feature>
<feature type="binding site" evidence="5">
    <location>
        <position position="269"/>
    </location>
    <ligand>
        <name>substrate</name>
    </ligand>
</feature>
<comment type="cofactor">
    <cofactor evidence="1 5 7 8">
        <name>pyridoxal 5'-phosphate</name>
        <dbReference type="ChEBI" id="CHEBI:597326"/>
    </cofactor>
</comment>
<evidence type="ECO:0000256" key="5">
    <source>
        <dbReference type="HAMAP-Rule" id="MF_02120"/>
    </source>
</evidence>
<dbReference type="Gene3D" id="2.40.37.10">
    <property type="entry name" value="Lyase, Ornithine Decarboxylase, Chain A, domain 1"/>
    <property type="match status" value="1"/>
</dbReference>
<comment type="catalytic activity">
    <reaction evidence="5 8">
        <text>meso-2,6-diaminopimelate + H(+) = L-lysine + CO2</text>
        <dbReference type="Rhea" id="RHEA:15101"/>
        <dbReference type="ChEBI" id="CHEBI:15378"/>
        <dbReference type="ChEBI" id="CHEBI:16526"/>
        <dbReference type="ChEBI" id="CHEBI:32551"/>
        <dbReference type="ChEBI" id="CHEBI:57791"/>
        <dbReference type="EC" id="4.1.1.20"/>
    </reaction>
</comment>
<feature type="active site" description="Proton donor" evidence="7">
    <location>
        <position position="339"/>
    </location>
</feature>
<reference evidence="10" key="1">
    <citation type="journal article" date="2014" name="Int. J. Syst. Evol. Microbiol.">
        <title>Complete genome sequence of Corynebacterium casei LMG S-19264T (=DSM 44701T), isolated from a smear-ripened cheese.</title>
        <authorList>
            <consortium name="US DOE Joint Genome Institute (JGI-PGF)"/>
            <person name="Walter F."/>
            <person name="Albersmeier A."/>
            <person name="Kalinowski J."/>
            <person name="Ruckert C."/>
        </authorList>
    </citation>
    <scope>NUCLEOTIDE SEQUENCE</scope>
    <source>
        <strain evidence="10">KCTC 32437</strain>
    </source>
</reference>
<feature type="binding site" evidence="5">
    <location>
        <position position="309"/>
    </location>
    <ligand>
        <name>substrate</name>
    </ligand>
</feature>
<comment type="caution">
    <text evidence="10">The sequence shown here is derived from an EMBL/GenBank/DDBJ whole genome shotgun (WGS) entry which is preliminary data.</text>
</comment>
<feature type="modified residue" description="N6-(pyridoxal phosphate)lysine" evidence="5 7">
    <location>
        <position position="52"/>
    </location>
</feature>
<feature type="binding site" evidence="5">
    <location>
        <begin position="266"/>
        <end position="269"/>
    </location>
    <ligand>
        <name>pyridoxal 5'-phosphate</name>
        <dbReference type="ChEBI" id="CHEBI:597326"/>
    </ligand>
</feature>
<dbReference type="SUPFAM" id="SSF51419">
    <property type="entry name" value="PLP-binding barrel"/>
    <property type="match status" value="1"/>
</dbReference>
<evidence type="ECO:0000256" key="7">
    <source>
        <dbReference type="PIRSR" id="PIRSR600183-50"/>
    </source>
</evidence>
<dbReference type="Proteomes" id="UP000646579">
    <property type="component" value="Unassembled WGS sequence"/>
</dbReference>
<evidence type="ECO:0000256" key="3">
    <source>
        <dbReference type="ARBA" id="ARBA00022898"/>
    </source>
</evidence>
<protein>
    <recommendedName>
        <fullName evidence="5 6">Diaminopimelate decarboxylase</fullName>
        <shortName evidence="5">DAP decarboxylase</shortName>
        <shortName evidence="5">DAPDC</shortName>
        <ecNumber evidence="5 6">4.1.1.20</ecNumber>
    </recommendedName>
</protein>
<evidence type="ECO:0000313" key="11">
    <source>
        <dbReference type="Proteomes" id="UP000646579"/>
    </source>
</evidence>
<evidence type="ECO:0000313" key="10">
    <source>
        <dbReference type="EMBL" id="GHA21367.1"/>
    </source>
</evidence>
<accession>A0A918S2B0</accession>
<reference evidence="10" key="2">
    <citation type="submission" date="2020-09" db="EMBL/GenBank/DDBJ databases">
        <authorList>
            <person name="Sun Q."/>
            <person name="Kim S."/>
        </authorList>
    </citation>
    <scope>NUCLEOTIDE SEQUENCE</scope>
    <source>
        <strain evidence="10">KCTC 32437</strain>
    </source>
</reference>
<evidence type="ECO:0000256" key="4">
    <source>
        <dbReference type="ARBA" id="ARBA00023239"/>
    </source>
</evidence>
<proteinExistence type="inferred from homology"/>
<comment type="subunit">
    <text evidence="5">Homodimer.</text>
</comment>
<evidence type="ECO:0000256" key="6">
    <source>
        <dbReference type="NCBIfam" id="TIGR01048"/>
    </source>
</evidence>
<evidence type="ECO:0000256" key="8">
    <source>
        <dbReference type="RuleBase" id="RU003738"/>
    </source>
</evidence>
<dbReference type="RefSeq" id="WP_244640039.1">
    <property type="nucleotide sequence ID" value="NZ_BMZE01000002.1"/>
</dbReference>
<keyword evidence="5 8" id="KW-0457">Lysine biosynthesis</keyword>
<dbReference type="PROSITE" id="PS00879">
    <property type="entry name" value="ODR_DC_2_2"/>
    <property type="match status" value="1"/>
</dbReference>
<dbReference type="InterPro" id="IPR000183">
    <property type="entry name" value="Orn/DAP/Arg_de-COase"/>
</dbReference>
<evidence type="ECO:0000256" key="2">
    <source>
        <dbReference type="ARBA" id="ARBA00022793"/>
    </source>
</evidence>
<dbReference type="NCBIfam" id="TIGR01048">
    <property type="entry name" value="lysA"/>
    <property type="match status" value="1"/>
</dbReference>
<dbReference type="InterPro" id="IPR022653">
    <property type="entry name" value="De-COase2_pyr-phos_BS"/>
</dbReference>
<feature type="binding site" evidence="5">
    <location>
        <position position="305"/>
    </location>
    <ligand>
        <name>substrate</name>
    </ligand>
</feature>
<dbReference type="InterPro" id="IPR029066">
    <property type="entry name" value="PLP-binding_barrel"/>
</dbReference>
<dbReference type="AlphaFoldDB" id="A0A918S2B0"/>
<dbReference type="PRINTS" id="PR01179">
    <property type="entry name" value="ODADCRBXLASE"/>
</dbReference>
<evidence type="ECO:0000256" key="1">
    <source>
        <dbReference type="ARBA" id="ARBA00001933"/>
    </source>
</evidence>
<dbReference type="PANTHER" id="PTHR43727">
    <property type="entry name" value="DIAMINOPIMELATE DECARBOXYLASE"/>
    <property type="match status" value="1"/>
</dbReference>
<gene>
    <name evidence="5 10" type="primary">lysA</name>
    <name evidence="10" type="ORF">GCM10007989_15870</name>
</gene>
<evidence type="ECO:0000259" key="9">
    <source>
        <dbReference type="Pfam" id="PF02784"/>
    </source>
</evidence>
<dbReference type="PRINTS" id="PR01181">
    <property type="entry name" value="DAPDCRBXLASE"/>
</dbReference>
<dbReference type="InterPro" id="IPR002986">
    <property type="entry name" value="DAP_deCOOHase_LysA"/>
</dbReference>
<dbReference type="Gene3D" id="3.20.20.10">
    <property type="entry name" value="Alanine racemase"/>
    <property type="match status" value="1"/>
</dbReference>
<dbReference type="EC" id="4.1.1.20" evidence="5 6"/>
<keyword evidence="2 5" id="KW-0210">Decarboxylase</keyword>
<feature type="binding site" evidence="5">
    <location>
        <position position="375"/>
    </location>
    <ligand>
        <name>substrate</name>
    </ligand>
</feature>
<comment type="similarity">
    <text evidence="5">Belongs to the Orn/Lys/Arg decarboxylase class-II family. LysA subfamily.</text>
</comment>
<feature type="binding site" evidence="5">
    <location>
        <position position="375"/>
    </location>
    <ligand>
        <name>pyridoxal 5'-phosphate</name>
        <dbReference type="ChEBI" id="CHEBI:597326"/>
    </ligand>
</feature>
<dbReference type="GO" id="GO:0009089">
    <property type="term" value="P:lysine biosynthetic process via diaminopimelate"/>
    <property type="evidence" value="ECO:0007669"/>
    <property type="project" value="UniProtKB-UniRule"/>
</dbReference>
<feature type="domain" description="Orn/DAP/Arg decarboxylase 2 N-terminal" evidence="9">
    <location>
        <begin position="45"/>
        <end position="272"/>
    </location>
</feature>
<dbReference type="Pfam" id="PF02784">
    <property type="entry name" value="Orn_Arg_deC_N"/>
    <property type="match status" value="1"/>
</dbReference>
<organism evidence="10 11">
    <name type="scientific">Devosia pacifica</name>
    <dbReference type="NCBI Taxonomy" id="1335967"/>
    <lineage>
        <taxon>Bacteria</taxon>
        <taxon>Pseudomonadati</taxon>
        <taxon>Pseudomonadota</taxon>
        <taxon>Alphaproteobacteria</taxon>
        <taxon>Hyphomicrobiales</taxon>
        <taxon>Devosiaceae</taxon>
        <taxon>Devosia</taxon>
    </lineage>
</organism>
<dbReference type="PROSITE" id="PS00878">
    <property type="entry name" value="ODR_DC_2_1"/>
    <property type="match status" value="1"/>
</dbReference>
<sequence length="421" mass="45766">MTRPTILQPETIEAALTAVSRVGTPLWLYDAEAIRQRVRKVSAFECVRYAQKANSNTHILRLLREMGVMVDAVSLGEIERALRAGYVPGTPAHEIVFTADIIDEATLARVIELRIPVNCGSPDMVKQIGEAAPGHAVWLRLNPGFGHGHNRKTNTGGPSSKHGIWHDELEESLKLIDKHGLKLVGLHMHIGSGVDYSHLHRVCDSMLDAVRQANRPLEAISAGGGLSVPYAPGEPEIDIAEYHASWEKARAEAERITGSPIKLELEPGRYLVGNAGVLIAEVRAIKRVADKHFVLIDAGFNDLARPILYGSYHEICFVTPEGHEVTGPTHPVAVAGPLCEAGDVFTQKDGGFVEFRELALPKVGDIAILRDTGAYGATMSSNYNTRPLAAEVLRDNGVLTLIRKRQTVAQLLDLEDNGGPL</sequence>
<comment type="function">
    <text evidence="5">Specifically catalyzes the decarboxylation of meso-diaminopimelate (meso-DAP) to L-lysine.</text>
</comment>
<dbReference type="EMBL" id="BMZE01000002">
    <property type="protein sequence ID" value="GHA21367.1"/>
    <property type="molecule type" value="Genomic_DNA"/>
</dbReference>
<keyword evidence="11" id="KW-1185">Reference proteome</keyword>
<dbReference type="SUPFAM" id="SSF50621">
    <property type="entry name" value="Alanine racemase C-terminal domain-like"/>
    <property type="match status" value="1"/>
</dbReference>
<dbReference type="CDD" id="cd06828">
    <property type="entry name" value="PLPDE_III_DapDC"/>
    <property type="match status" value="1"/>
</dbReference>
<comment type="pathway">
    <text evidence="5 8">Amino-acid biosynthesis; L-lysine biosynthesis via DAP pathway; L-lysine from DL-2,6-diaminopimelate: step 1/1.</text>
</comment>
<feature type="binding site" evidence="5">
    <location>
        <position position="340"/>
    </location>
    <ligand>
        <name>substrate</name>
    </ligand>
</feature>
<dbReference type="GO" id="GO:0030170">
    <property type="term" value="F:pyridoxal phosphate binding"/>
    <property type="evidence" value="ECO:0007669"/>
    <property type="project" value="UniProtKB-UniRule"/>
</dbReference>
<name>A0A918S2B0_9HYPH</name>
<dbReference type="PANTHER" id="PTHR43727:SF2">
    <property type="entry name" value="GROUP IV DECARBOXYLASE"/>
    <property type="match status" value="1"/>
</dbReference>
<keyword evidence="5" id="KW-0028">Amino-acid biosynthesis</keyword>
<dbReference type="InterPro" id="IPR022657">
    <property type="entry name" value="De-COase2_CS"/>
</dbReference>
<dbReference type="GO" id="GO:0008836">
    <property type="term" value="F:diaminopimelate decarboxylase activity"/>
    <property type="evidence" value="ECO:0007669"/>
    <property type="project" value="UniProtKB-UniRule"/>
</dbReference>
<keyword evidence="4 5" id="KW-0456">Lyase</keyword>
<dbReference type="InterPro" id="IPR022644">
    <property type="entry name" value="De-COase2_N"/>
</dbReference>